<feature type="compositionally biased region" description="Acidic residues" evidence="1">
    <location>
        <begin position="182"/>
        <end position="195"/>
    </location>
</feature>
<dbReference type="EMBL" id="PTQR01000013">
    <property type="protein sequence ID" value="TKX26395.1"/>
    <property type="molecule type" value="Genomic_DNA"/>
</dbReference>
<dbReference type="AlphaFoldDB" id="A0A4U7B931"/>
<organism evidence="2 3">
    <name type="scientific">Elsinoe australis</name>
    <dbReference type="NCBI Taxonomy" id="40998"/>
    <lineage>
        <taxon>Eukaryota</taxon>
        <taxon>Fungi</taxon>
        <taxon>Dikarya</taxon>
        <taxon>Ascomycota</taxon>
        <taxon>Pezizomycotina</taxon>
        <taxon>Dothideomycetes</taxon>
        <taxon>Dothideomycetidae</taxon>
        <taxon>Myriangiales</taxon>
        <taxon>Elsinoaceae</taxon>
        <taxon>Elsinoe</taxon>
    </lineage>
</organism>
<comment type="caution">
    <text evidence="2">The sequence shown here is derived from an EMBL/GenBank/DDBJ whole genome shotgun (WGS) entry which is preliminary data.</text>
</comment>
<protein>
    <submittedName>
        <fullName evidence="2">Uncharacterized protein</fullName>
    </submittedName>
</protein>
<gene>
    <name evidence="2" type="ORF">C1H76_1357</name>
</gene>
<evidence type="ECO:0000313" key="3">
    <source>
        <dbReference type="Proteomes" id="UP000308133"/>
    </source>
</evidence>
<accession>A0A4U7B931</accession>
<evidence type="ECO:0000313" key="2">
    <source>
        <dbReference type="EMBL" id="TKX26395.1"/>
    </source>
</evidence>
<name>A0A4U7B931_9PEZI</name>
<feature type="region of interest" description="Disordered" evidence="1">
    <location>
        <begin position="182"/>
        <end position="236"/>
    </location>
</feature>
<evidence type="ECO:0000256" key="1">
    <source>
        <dbReference type="SAM" id="MobiDB-lite"/>
    </source>
</evidence>
<reference evidence="2 3" key="1">
    <citation type="submission" date="2018-02" db="EMBL/GenBank/DDBJ databases">
        <title>Draft genome sequences of Elsinoe sp., causing black scab on jojoba.</title>
        <authorList>
            <person name="Stodart B."/>
            <person name="Jeffress S."/>
            <person name="Ash G."/>
            <person name="Arun Chinnappa K."/>
        </authorList>
    </citation>
    <scope>NUCLEOTIDE SEQUENCE [LARGE SCALE GENOMIC DNA]</scope>
    <source>
        <strain evidence="2 3">Hillstone_2</strain>
    </source>
</reference>
<feature type="compositionally biased region" description="Polar residues" evidence="1">
    <location>
        <begin position="225"/>
        <end position="236"/>
    </location>
</feature>
<dbReference type="Proteomes" id="UP000308133">
    <property type="component" value="Unassembled WGS sequence"/>
</dbReference>
<proteinExistence type="predicted"/>
<sequence>MADNTGAEYQLNARGTVFSQLHDRMCEVFENGDQQESERLARELLGYADLGDYHKAKCHFILSLGSDEYVWHAEQAVELYENMFVVRPGSSHIGETTSEATVKSVKEHLAQAKKFLAKAKEDHAAVQEDYDRQWAEYISYHGRDPTDEELVDAHLEKRCAGANVYAEQYAEKMEEYLQASLPEDDPAADDDEDDLPFIPPPTPPGSFQKDGKGLGYFGDDDDDATTLTSSQAAELK</sequence>